<organism evidence="1 2">
    <name type="scientific">Bordetella genomosp. 1</name>
    <dbReference type="NCBI Taxonomy" id="1395607"/>
    <lineage>
        <taxon>Bacteria</taxon>
        <taxon>Pseudomonadati</taxon>
        <taxon>Pseudomonadota</taxon>
        <taxon>Betaproteobacteria</taxon>
        <taxon>Burkholderiales</taxon>
        <taxon>Alcaligenaceae</taxon>
        <taxon>Bordetella</taxon>
    </lineage>
</organism>
<gene>
    <name evidence="1" type="ORF">CAL27_14610</name>
</gene>
<evidence type="ECO:0000313" key="2">
    <source>
        <dbReference type="Proteomes" id="UP000216354"/>
    </source>
</evidence>
<sequence>MSTDLSPKLKKLVRSANEKGHYAVEAVAARLLTEPQSLDHQINLVGALHEVGSPKNVLAPYWQAWRGDASAWAGRCVARLTTADHDGWALAALLALPHDTVIRAARAAGFEIVSLRKSDRWDKPALHIATLALPPKTGLERMLVPVLELGWDAASGELADCVRARAALLDQQGKHEGSLVGRGSMAYFCRAALPHGVWRSVSLPFEITQDEVLPQQTLVMLAEQTA</sequence>
<dbReference type="Proteomes" id="UP000216354">
    <property type="component" value="Unassembled WGS sequence"/>
</dbReference>
<dbReference type="EMBL" id="NEVR01000003">
    <property type="protein sequence ID" value="OZI63830.1"/>
    <property type="molecule type" value="Genomic_DNA"/>
</dbReference>
<accession>A0ABX4EXS6</accession>
<keyword evidence="2" id="KW-1185">Reference proteome</keyword>
<dbReference type="RefSeq" id="WP_094831924.1">
    <property type="nucleotide sequence ID" value="NZ_NEVR01000003.1"/>
</dbReference>
<evidence type="ECO:0000313" key="1">
    <source>
        <dbReference type="EMBL" id="OZI63830.1"/>
    </source>
</evidence>
<reference evidence="1 2" key="1">
    <citation type="submission" date="2017-05" db="EMBL/GenBank/DDBJ databases">
        <title>Complete and WGS of Bordetella genogroups.</title>
        <authorList>
            <person name="Spilker T."/>
            <person name="Lipuma J."/>
        </authorList>
    </citation>
    <scope>NUCLEOTIDE SEQUENCE [LARGE SCALE GENOMIC DNA]</scope>
    <source>
        <strain evidence="1 2">AU9795</strain>
    </source>
</reference>
<name>A0ABX4EXS6_9BORD</name>
<protein>
    <submittedName>
        <fullName evidence="1">Uncharacterized protein</fullName>
    </submittedName>
</protein>
<proteinExistence type="predicted"/>
<comment type="caution">
    <text evidence="1">The sequence shown here is derived from an EMBL/GenBank/DDBJ whole genome shotgun (WGS) entry which is preliminary data.</text>
</comment>